<dbReference type="InterPro" id="IPR011053">
    <property type="entry name" value="Single_hybrid_motif"/>
</dbReference>
<sequence>MEFKLEDIEETFNGEIVSKISNNEYLIKIQDKEHHIQILDINSRGMEFVLDNHYHNVNYLENQTGEMKIILDGVPLTINKNSKFDKIVYKSSGGADVGSAQKSLRSQIPGKVVSIEVKVGDKVKKGDVVCVLESMKMQVSVKSHKDGEIKNIKTKEGNSVNKNDILAEIE</sequence>
<proteinExistence type="predicted"/>
<dbReference type="EMBL" id="KF900382">
    <property type="protein sequence ID" value="AIE92987.1"/>
    <property type="molecule type" value="Genomic_DNA"/>
</dbReference>
<dbReference type="InterPro" id="IPR050709">
    <property type="entry name" value="Biotin_Carboxyl_Carrier/Decarb"/>
</dbReference>
<dbReference type="PROSITE" id="PS50968">
    <property type="entry name" value="BIOTINYL_LIPOYL"/>
    <property type="match status" value="1"/>
</dbReference>
<evidence type="ECO:0000259" key="2">
    <source>
        <dbReference type="PROSITE" id="PS50968"/>
    </source>
</evidence>
<dbReference type="PANTHER" id="PTHR45266">
    <property type="entry name" value="OXALOACETATE DECARBOXYLASE ALPHA CHAIN"/>
    <property type="match status" value="1"/>
</dbReference>
<dbReference type="CDD" id="cd06850">
    <property type="entry name" value="biotinyl_domain"/>
    <property type="match status" value="1"/>
</dbReference>
<dbReference type="Gene3D" id="2.40.50.100">
    <property type="match status" value="1"/>
</dbReference>
<evidence type="ECO:0000256" key="1">
    <source>
        <dbReference type="ARBA" id="ARBA00023267"/>
    </source>
</evidence>
<feature type="domain" description="Lipoyl-binding" evidence="2">
    <location>
        <begin position="94"/>
        <end position="170"/>
    </location>
</feature>
<accession>A0A075FTR6</accession>
<protein>
    <submittedName>
        <fullName evidence="3">Biotin/lipoyl attachment domain-containing protein</fullName>
    </submittedName>
</protein>
<dbReference type="SUPFAM" id="SSF51230">
    <property type="entry name" value="Single hybrid motif"/>
    <property type="match status" value="1"/>
</dbReference>
<dbReference type="InterPro" id="IPR000089">
    <property type="entry name" value="Biotin_lipoyl"/>
</dbReference>
<dbReference type="FunFam" id="2.40.50.100:FF:000003">
    <property type="entry name" value="Acetyl-CoA carboxylase biotin carboxyl carrier protein"/>
    <property type="match status" value="1"/>
</dbReference>
<dbReference type="AlphaFoldDB" id="A0A075FTR6"/>
<evidence type="ECO:0000313" key="3">
    <source>
        <dbReference type="EMBL" id="AIE92987.1"/>
    </source>
</evidence>
<keyword evidence="1" id="KW-0092">Biotin</keyword>
<organism evidence="3">
    <name type="scientific">uncultured marine thaumarchaeote AD1000_30_G09</name>
    <dbReference type="NCBI Taxonomy" id="1455905"/>
    <lineage>
        <taxon>Archaea</taxon>
        <taxon>Nitrososphaerota</taxon>
        <taxon>environmental samples</taxon>
    </lineage>
</organism>
<dbReference type="PANTHER" id="PTHR45266:SF3">
    <property type="entry name" value="OXALOACETATE DECARBOXYLASE ALPHA CHAIN"/>
    <property type="match status" value="1"/>
</dbReference>
<name>A0A075FTR6_9ARCH</name>
<reference evidence="3" key="1">
    <citation type="journal article" date="2014" name="Genome Biol. Evol.">
        <title>Pangenome evidence for extensive interdomain horizontal transfer affecting lineage core and shell genes in uncultured planktonic thaumarchaeota and euryarchaeota.</title>
        <authorList>
            <person name="Deschamps P."/>
            <person name="Zivanovic Y."/>
            <person name="Moreira D."/>
            <person name="Rodriguez-Valera F."/>
            <person name="Lopez-Garcia P."/>
        </authorList>
    </citation>
    <scope>NUCLEOTIDE SEQUENCE</scope>
</reference>
<dbReference type="Pfam" id="PF00364">
    <property type="entry name" value="Biotin_lipoyl"/>
    <property type="match status" value="1"/>
</dbReference>